<reference evidence="11 12" key="1">
    <citation type="submission" date="2017-08" db="EMBL/GenBank/DDBJ databases">
        <title>Aliifodinibius alkalisoli sp. nov., isolated from saline alkaline soil.</title>
        <authorList>
            <person name="Liu D."/>
            <person name="Zhang G."/>
        </authorList>
    </citation>
    <scope>NUCLEOTIDE SEQUENCE [LARGE SCALE GENOMIC DNA]</scope>
    <source>
        <strain evidence="11 12">WN023</strain>
    </source>
</reference>
<dbReference type="PROSITE" id="PS50113">
    <property type="entry name" value="PAC"/>
    <property type="match status" value="5"/>
</dbReference>
<dbReference type="NCBIfam" id="TIGR00229">
    <property type="entry name" value="sensory_box"/>
    <property type="match status" value="6"/>
</dbReference>
<evidence type="ECO:0000313" key="12">
    <source>
        <dbReference type="Proteomes" id="UP000218831"/>
    </source>
</evidence>
<sequence length="1113" mass="128357">MSTLLKEINILVIEDNHGDFVLIQEYVHEEAVHLEITHVSTFSEAKDILEGSDLFDIILLDLTLPDASGESLVNDIVKLSGDIPVIVLTGYKNKDFGIKTLGLGVADYLLKDELTPFILSKSISYSIERNRINHSLRQSERQYRELFDLSPLPKWIYDIQTLQYIDVNQNAIDHYGYSREEFLSMTIKDIRPKNEIPHLEHTLENSLSAEGIHESGIHTHQKKDGTKIQVNIRSTHVTFNGQKAKMVVANDITDRLETEKKLALSEKRFRSLVQEGSDLIAILDPEGNYKYVAPTSNAILGIPPEEFIGTNVLDYIHENDQQRVANALESLEQQKRVELAPFQFKNSAGKWRWIESIVTNMLDNPAVNGFVANSRDVTERIEREKKMRENLELYEYVTKATDDVVYDWDLKEDILYWDDSYHDKFIYDIEEGTYSIDYWAQNVHPEDLPDAKKSLSDILHSSKSKWEQEYRFKKQDGSYATVFERGFIIRDENGDAIRMIGSLQDITERKEYEEKLEELALVASKTTDVIFMTDPNERLTWVNSAFEEMLGYQFDEVIGKSPGNIVRGPDNNPQKMKRISEAFKKQKALQEIVLNYSKSGDKYWFDLTLDPIFDNNGHCDGFIGIQKDVTDQIEHQQELRKSVERYEIVSKATSDTIWDLDLESDTIEYNQNIYSMFGYEKIGVQDIAEWWRNKLHPDDRQDILDKLDKAIHNNTDRLQLEYRFEAADGSYKYIYDRAFVVTDDDGNATRIIGAMQDITRQREERKWLQLFESAIASTKESVAIIEGQSSNPPGRKILYVNDAFSEMTGYSKNEAEGKTLHMLNGPKTDLKERQKLGEHMDRWESCDAEFINYKKNGEEFWIRVSMTPVEGPENSLYWVCVGRDITERKKDEKQLRESLKEKETLLLEIHHRVKNNLAVVAGMMQLQAFDEENRQFREKLFDSVARIQTMGSIHELLYQSESFSNLDFGDNLRKLVKNISDTFQTDFELDVHFEVDSITLNINQAIPSSLIVNEVITNILKHAFEDDTQKGKITVSAKEDDDAIMLSVKDNGKGLPPDFNKVMDNKTLGLQLINTLSQQLSADYSYEPIKEGTKFKLSFQKADLKGIGSTHIM</sequence>
<dbReference type="InterPro" id="IPR005467">
    <property type="entry name" value="His_kinase_dom"/>
</dbReference>
<feature type="domain" description="PAS" evidence="9">
    <location>
        <begin position="642"/>
        <end position="714"/>
    </location>
</feature>
<proteinExistence type="predicted"/>
<dbReference type="Gene3D" id="3.30.565.10">
    <property type="entry name" value="Histidine kinase-like ATPase, C-terminal domain"/>
    <property type="match status" value="1"/>
</dbReference>
<feature type="domain" description="PAS" evidence="9">
    <location>
        <begin position="265"/>
        <end position="335"/>
    </location>
</feature>
<dbReference type="AlphaFoldDB" id="A0A2A2G7F0"/>
<feature type="domain" description="PAS" evidence="9">
    <location>
        <begin position="515"/>
        <end position="586"/>
    </location>
</feature>
<dbReference type="Pfam" id="PF08447">
    <property type="entry name" value="PAS_3"/>
    <property type="match status" value="3"/>
</dbReference>
<comment type="caution">
    <text evidence="11">The sequence shown here is derived from an EMBL/GenBank/DDBJ whole genome shotgun (WGS) entry which is preliminary data.</text>
</comment>
<dbReference type="InterPro" id="IPR000700">
    <property type="entry name" value="PAS-assoc_C"/>
</dbReference>
<name>A0A2A2G7F0_9BACT</name>
<dbReference type="GO" id="GO:0000160">
    <property type="term" value="P:phosphorelay signal transduction system"/>
    <property type="evidence" value="ECO:0007669"/>
    <property type="project" value="InterPro"/>
</dbReference>
<evidence type="ECO:0000256" key="4">
    <source>
        <dbReference type="ARBA" id="ARBA00022679"/>
    </source>
</evidence>
<dbReference type="PROSITE" id="PS50109">
    <property type="entry name" value="HIS_KIN"/>
    <property type="match status" value="1"/>
</dbReference>
<dbReference type="InterPro" id="IPR001610">
    <property type="entry name" value="PAC"/>
</dbReference>
<protein>
    <recommendedName>
        <fullName evidence="2">histidine kinase</fullName>
        <ecNumber evidence="2">2.7.13.3</ecNumber>
    </recommendedName>
</protein>
<dbReference type="PROSITE" id="PS50110">
    <property type="entry name" value="RESPONSE_REGULATORY"/>
    <property type="match status" value="1"/>
</dbReference>
<dbReference type="InterPro" id="IPR000014">
    <property type="entry name" value="PAS"/>
</dbReference>
<accession>A0A2A2G7F0</accession>
<dbReference type="SMART" id="SM00448">
    <property type="entry name" value="REC"/>
    <property type="match status" value="1"/>
</dbReference>
<dbReference type="InterPro" id="IPR035965">
    <property type="entry name" value="PAS-like_dom_sf"/>
</dbReference>
<evidence type="ECO:0000256" key="1">
    <source>
        <dbReference type="ARBA" id="ARBA00000085"/>
    </source>
</evidence>
<dbReference type="PROSITE" id="PS50112">
    <property type="entry name" value="PAS"/>
    <property type="match status" value="5"/>
</dbReference>
<evidence type="ECO:0000256" key="3">
    <source>
        <dbReference type="ARBA" id="ARBA00022553"/>
    </source>
</evidence>
<keyword evidence="4" id="KW-0808">Transferase</keyword>
<evidence type="ECO:0000259" key="7">
    <source>
        <dbReference type="PROSITE" id="PS50109"/>
    </source>
</evidence>
<dbReference type="Gene3D" id="3.30.450.20">
    <property type="entry name" value="PAS domain"/>
    <property type="match status" value="6"/>
</dbReference>
<evidence type="ECO:0000256" key="6">
    <source>
        <dbReference type="PROSITE-ProRule" id="PRU00169"/>
    </source>
</evidence>
<dbReference type="InterPro" id="IPR003594">
    <property type="entry name" value="HATPase_dom"/>
</dbReference>
<dbReference type="CDD" id="cd00130">
    <property type="entry name" value="PAS"/>
    <property type="match status" value="6"/>
</dbReference>
<feature type="domain" description="PAS" evidence="9">
    <location>
        <begin position="139"/>
        <end position="210"/>
    </location>
</feature>
<dbReference type="Proteomes" id="UP000218831">
    <property type="component" value="Unassembled WGS sequence"/>
</dbReference>
<feature type="domain" description="Response regulatory" evidence="8">
    <location>
        <begin position="9"/>
        <end position="126"/>
    </location>
</feature>
<dbReference type="SUPFAM" id="SSF55785">
    <property type="entry name" value="PYP-like sensor domain (PAS domain)"/>
    <property type="match status" value="6"/>
</dbReference>
<evidence type="ECO:0000259" key="8">
    <source>
        <dbReference type="PROSITE" id="PS50110"/>
    </source>
</evidence>
<dbReference type="RefSeq" id="WP_095607723.1">
    <property type="nucleotide sequence ID" value="NZ_NSKE01000014.1"/>
</dbReference>
<dbReference type="PANTHER" id="PTHR43304:SF1">
    <property type="entry name" value="PAC DOMAIN-CONTAINING PROTEIN"/>
    <property type="match status" value="1"/>
</dbReference>
<gene>
    <name evidence="11" type="ORF">CK503_15375</name>
</gene>
<keyword evidence="5" id="KW-0418">Kinase</keyword>
<dbReference type="Pfam" id="PF07568">
    <property type="entry name" value="HisKA_2"/>
    <property type="match status" value="1"/>
</dbReference>
<evidence type="ECO:0000313" key="11">
    <source>
        <dbReference type="EMBL" id="PAU92743.1"/>
    </source>
</evidence>
<feature type="domain" description="PAC" evidence="10">
    <location>
        <begin position="587"/>
        <end position="641"/>
    </location>
</feature>
<feature type="domain" description="PAC" evidence="10">
    <location>
        <begin position="718"/>
        <end position="770"/>
    </location>
</feature>
<evidence type="ECO:0000259" key="9">
    <source>
        <dbReference type="PROSITE" id="PS50112"/>
    </source>
</evidence>
<comment type="catalytic activity">
    <reaction evidence="1">
        <text>ATP + protein L-histidine = ADP + protein N-phospho-L-histidine.</text>
        <dbReference type="EC" id="2.7.13.3"/>
    </reaction>
</comment>
<organism evidence="11 12">
    <name type="scientific">Fodinibius salipaludis</name>
    <dbReference type="NCBI Taxonomy" id="2032627"/>
    <lineage>
        <taxon>Bacteria</taxon>
        <taxon>Pseudomonadati</taxon>
        <taxon>Balneolota</taxon>
        <taxon>Balneolia</taxon>
        <taxon>Balneolales</taxon>
        <taxon>Balneolaceae</taxon>
        <taxon>Fodinibius</taxon>
    </lineage>
</organism>
<dbReference type="SMART" id="SM00387">
    <property type="entry name" value="HATPase_c"/>
    <property type="match status" value="1"/>
</dbReference>
<feature type="domain" description="Histidine kinase" evidence="7">
    <location>
        <begin position="908"/>
        <end position="1103"/>
    </location>
</feature>
<feature type="domain" description="PAS" evidence="9">
    <location>
        <begin position="794"/>
        <end position="820"/>
    </location>
</feature>
<dbReference type="GO" id="GO:0004673">
    <property type="term" value="F:protein histidine kinase activity"/>
    <property type="evidence" value="ECO:0007669"/>
    <property type="project" value="UniProtKB-EC"/>
</dbReference>
<keyword evidence="3 6" id="KW-0597">Phosphoprotein</keyword>
<dbReference type="InterPro" id="IPR011495">
    <property type="entry name" value="Sig_transdc_His_kin_sub2_dim/P"/>
</dbReference>
<feature type="domain" description="PAC" evidence="10">
    <location>
        <begin position="466"/>
        <end position="518"/>
    </location>
</feature>
<dbReference type="EMBL" id="NSKE01000014">
    <property type="protein sequence ID" value="PAU92743.1"/>
    <property type="molecule type" value="Genomic_DNA"/>
</dbReference>
<evidence type="ECO:0000256" key="2">
    <source>
        <dbReference type="ARBA" id="ARBA00012438"/>
    </source>
</evidence>
<dbReference type="EC" id="2.7.13.3" evidence="2"/>
<dbReference type="InterPro" id="IPR013655">
    <property type="entry name" value="PAS_fold_3"/>
</dbReference>
<feature type="domain" description="PAC" evidence="10">
    <location>
        <begin position="338"/>
        <end position="389"/>
    </location>
</feature>
<dbReference type="SMART" id="SM00086">
    <property type="entry name" value="PAC"/>
    <property type="match status" value="6"/>
</dbReference>
<dbReference type="SUPFAM" id="SSF55874">
    <property type="entry name" value="ATPase domain of HSP90 chaperone/DNA topoisomerase II/histidine kinase"/>
    <property type="match status" value="1"/>
</dbReference>
<dbReference type="Pfam" id="PF00072">
    <property type="entry name" value="Response_reg"/>
    <property type="match status" value="1"/>
</dbReference>
<dbReference type="OrthoDB" id="5522855at2"/>
<dbReference type="InterPro" id="IPR036890">
    <property type="entry name" value="HATPase_C_sf"/>
</dbReference>
<dbReference type="Gene3D" id="3.40.50.2300">
    <property type="match status" value="1"/>
</dbReference>
<dbReference type="InterPro" id="IPR052162">
    <property type="entry name" value="Sensor_kinase/Photoreceptor"/>
</dbReference>
<dbReference type="Pfam" id="PF13426">
    <property type="entry name" value="PAS_9"/>
    <property type="match status" value="3"/>
</dbReference>
<feature type="domain" description="PAC" evidence="10">
    <location>
        <begin position="844"/>
        <end position="897"/>
    </location>
</feature>
<feature type="modified residue" description="4-aspartylphosphate" evidence="6">
    <location>
        <position position="61"/>
    </location>
</feature>
<evidence type="ECO:0000256" key="5">
    <source>
        <dbReference type="ARBA" id="ARBA00022777"/>
    </source>
</evidence>
<dbReference type="Pfam" id="PF02518">
    <property type="entry name" value="HATPase_c"/>
    <property type="match status" value="1"/>
</dbReference>
<dbReference type="InterPro" id="IPR001789">
    <property type="entry name" value="Sig_transdc_resp-reg_receiver"/>
</dbReference>
<dbReference type="SMART" id="SM00091">
    <property type="entry name" value="PAS"/>
    <property type="match status" value="6"/>
</dbReference>
<dbReference type="InterPro" id="IPR011006">
    <property type="entry name" value="CheY-like_superfamily"/>
</dbReference>
<keyword evidence="12" id="KW-1185">Reference proteome</keyword>
<evidence type="ECO:0000259" key="10">
    <source>
        <dbReference type="PROSITE" id="PS50113"/>
    </source>
</evidence>
<dbReference type="PANTHER" id="PTHR43304">
    <property type="entry name" value="PHYTOCHROME-LIKE PROTEIN CPH1"/>
    <property type="match status" value="1"/>
</dbReference>
<dbReference type="SUPFAM" id="SSF52172">
    <property type="entry name" value="CheY-like"/>
    <property type="match status" value="1"/>
</dbReference>